<keyword evidence="9" id="KW-0812">Transmembrane</keyword>
<comment type="caution">
    <text evidence="12">The sequence shown here is derived from an EMBL/GenBank/DDBJ whole genome shotgun (WGS) entry which is preliminary data.</text>
</comment>
<keyword evidence="13" id="KW-1185">Reference proteome</keyword>
<dbReference type="Gene3D" id="1.20.5.1930">
    <property type="match status" value="1"/>
</dbReference>
<dbReference type="InterPro" id="IPR036890">
    <property type="entry name" value="HATPase_C_sf"/>
</dbReference>
<dbReference type="PANTHER" id="PTHR24421">
    <property type="entry name" value="NITRATE/NITRITE SENSOR PROTEIN NARX-RELATED"/>
    <property type="match status" value="1"/>
</dbReference>
<dbReference type="GO" id="GO:0005524">
    <property type="term" value="F:ATP binding"/>
    <property type="evidence" value="ECO:0007669"/>
    <property type="project" value="UniProtKB-KW"/>
</dbReference>
<dbReference type="OrthoDB" id="227596at2"/>
<dbReference type="Gene3D" id="3.30.565.10">
    <property type="entry name" value="Histidine kinase-like ATPase, C-terminal domain"/>
    <property type="match status" value="1"/>
</dbReference>
<dbReference type="RefSeq" id="WP_138641938.1">
    <property type="nucleotide sequence ID" value="NZ_JASWDG010000008.1"/>
</dbReference>
<evidence type="ECO:0000259" key="10">
    <source>
        <dbReference type="Pfam" id="PF07730"/>
    </source>
</evidence>
<keyword evidence="3" id="KW-0597">Phosphoprotein</keyword>
<dbReference type="SUPFAM" id="SSF55874">
    <property type="entry name" value="ATPase domain of HSP90 chaperone/DNA topoisomerase II/histidine kinase"/>
    <property type="match status" value="1"/>
</dbReference>
<evidence type="ECO:0000256" key="1">
    <source>
        <dbReference type="ARBA" id="ARBA00000085"/>
    </source>
</evidence>
<dbReference type="AlphaFoldDB" id="A0A5S4G075"/>
<evidence type="ECO:0000256" key="7">
    <source>
        <dbReference type="ARBA" id="ARBA00022840"/>
    </source>
</evidence>
<feature type="domain" description="DUF7134" evidence="11">
    <location>
        <begin position="15"/>
        <end position="156"/>
    </location>
</feature>
<feature type="transmembrane region" description="Helical" evidence="9">
    <location>
        <begin position="133"/>
        <end position="152"/>
    </location>
</feature>
<keyword evidence="7" id="KW-0067">ATP-binding</keyword>
<evidence type="ECO:0000313" key="13">
    <source>
        <dbReference type="Proteomes" id="UP000305238"/>
    </source>
</evidence>
<evidence type="ECO:0000313" key="12">
    <source>
        <dbReference type="EMBL" id="TMR26366.1"/>
    </source>
</evidence>
<protein>
    <recommendedName>
        <fullName evidence="2">histidine kinase</fullName>
        <ecNumber evidence="2">2.7.13.3</ecNumber>
    </recommendedName>
</protein>
<dbReference type="InterPro" id="IPR055558">
    <property type="entry name" value="DUF7134"/>
</dbReference>
<dbReference type="InterPro" id="IPR050482">
    <property type="entry name" value="Sensor_HK_TwoCompSys"/>
</dbReference>
<organism evidence="12 13">
    <name type="scientific">Actinomadura geliboluensis</name>
    <dbReference type="NCBI Taxonomy" id="882440"/>
    <lineage>
        <taxon>Bacteria</taxon>
        <taxon>Bacillati</taxon>
        <taxon>Actinomycetota</taxon>
        <taxon>Actinomycetes</taxon>
        <taxon>Streptosporangiales</taxon>
        <taxon>Thermomonosporaceae</taxon>
        <taxon>Actinomadura</taxon>
    </lineage>
</organism>
<dbReference type="Pfam" id="PF07730">
    <property type="entry name" value="HisKA_3"/>
    <property type="match status" value="1"/>
</dbReference>
<accession>A0A5S4G075</accession>
<dbReference type="EMBL" id="VCKZ01000563">
    <property type="protein sequence ID" value="TMR26366.1"/>
    <property type="molecule type" value="Genomic_DNA"/>
</dbReference>
<evidence type="ECO:0000256" key="2">
    <source>
        <dbReference type="ARBA" id="ARBA00012438"/>
    </source>
</evidence>
<dbReference type="EC" id="2.7.13.3" evidence="2"/>
<keyword evidence="4" id="KW-0808">Transferase</keyword>
<evidence type="ECO:0000256" key="8">
    <source>
        <dbReference type="ARBA" id="ARBA00023012"/>
    </source>
</evidence>
<dbReference type="GO" id="GO:0046983">
    <property type="term" value="F:protein dimerization activity"/>
    <property type="evidence" value="ECO:0007669"/>
    <property type="project" value="InterPro"/>
</dbReference>
<keyword evidence="9" id="KW-0472">Membrane</keyword>
<dbReference type="InterPro" id="IPR011712">
    <property type="entry name" value="Sig_transdc_His_kin_sub3_dim/P"/>
</dbReference>
<keyword evidence="6 12" id="KW-0418">Kinase</keyword>
<evidence type="ECO:0000256" key="6">
    <source>
        <dbReference type="ARBA" id="ARBA00022777"/>
    </source>
</evidence>
<dbReference type="GO" id="GO:0016020">
    <property type="term" value="C:membrane"/>
    <property type="evidence" value="ECO:0007669"/>
    <property type="project" value="InterPro"/>
</dbReference>
<feature type="transmembrane region" description="Helical" evidence="9">
    <location>
        <begin position="33"/>
        <end position="50"/>
    </location>
</feature>
<gene>
    <name evidence="12" type="ORF">ETD96_41360</name>
</gene>
<keyword evidence="8" id="KW-0902">Two-component regulatory system</keyword>
<feature type="domain" description="Signal transduction histidine kinase subgroup 3 dimerisation and phosphoacceptor" evidence="10">
    <location>
        <begin position="171"/>
        <end position="233"/>
    </location>
</feature>
<keyword evidence="5" id="KW-0547">Nucleotide-binding</keyword>
<evidence type="ECO:0000256" key="3">
    <source>
        <dbReference type="ARBA" id="ARBA00022553"/>
    </source>
</evidence>
<evidence type="ECO:0000259" key="11">
    <source>
        <dbReference type="Pfam" id="PF23539"/>
    </source>
</evidence>
<feature type="transmembrane region" description="Helical" evidence="9">
    <location>
        <begin position="62"/>
        <end position="86"/>
    </location>
</feature>
<dbReference type="Proteomes" id="UP000305238">
    <property type="component" value="Unassembled WGS sequence"/>
</dbReference>
<dbReference type="CDD" id="cd16917">
    <property type="entry name" value="HATPase_UhpB-NarQ-NarX-like"/>
    <property type="match status" value="1"/>
</dbReference>
<name>A0A5S4G075_9ACTN</name>
<dbReference type="GO" id="GO:0000155">
    <property type="term" value="F:phosphorelay sensor kinase activity"/>
    <property type="evidence" value="ECO:0007669"/>
    <property type="project" value="InterPro"/>
</dbReference>
<sequence length="361" mass="37629">MRANRADVTLAFVTGMPLASLSALVAALSVPGARAAVLLIAAVAAHLALIGRRTRPTGSHAVVCAAFAVQTAVTGLFLVLPSVLVFPMSVYAVTAYGSRTLALATGVIGSCAVAARFAADDSVRSADLGPEPWLLLALLLAIVAAAWSMGLVRRTQLAYAEMTAEKARHEERTRIAREMHDVIAHSLAVIVTQAKAGRYAPDHAAGALSAIEDTGRAALTDVRGLLSVLRPDQSPQPTLRDLPALLDRVRTTGLEIDRTDQGTPRPLSPAAELAAYRLVQEGLTNTVKHAGTTVRAAVDLDWGVDALTITVRDDGAAAPSAPGMGLSGMRDRLHALGGSLTTGPARDGFALRGRLPYPETP</sequence>
<dbReference type="Pfam" id="PF23539">
    <property type="entry name" value="DUF7134"/>
    <property type="match status" value="1"/>
</dbReference>
<keyword evidence="9" id="KW-1133">Transmembrane helix</keyword>
<dbReference type="PANTHER" id="PTHR24421:SF10">
    <property type="entry name" value="NITRATE_NITRITE SENSOR PROTEIN NARQ"/>
    <property type="match status" value="1"/>
</dbReference>
<comment type="catalytic activity">
    <reaction evidence="1">
        <text>ATP + protein L-histidine = ADP + protein N-phospho-L-histidine.</text>
        <dbReference type="EC" id="2.7.13.3"/>
    </reaction>
</comment>
<proteinExistence type="predicted"/>
<reference evidence="12 13" key="1">
    <citation type="submission" date="2019-05" db="EMBL/GenBank/DDBJ databases">
        <title>Draft genome sequence of Actinomadura geliboluensis A8036.</title>
        <authorList>
            <person name="Saricaoglu S."/>
            <person name="Isik K."/>
        </authorList>
    </citation>
    <scope>NUCLEOTIDE SEQUENCE [LARGE SCALE GENOMIC DNA]</scope>
    <source>
        <strain evidence="12 13">A8036</strain>
    </source>
</reference>
<evidence type="ECO:0000256" key="9">
    <source>
        <dbReference type="SAM" id="Phobius"/>
    </source>
</evidence>
<evidence type="ECO:0000256" key="5">
    <source>
        <dbReference type="ARBA" id="ARBA00022741"/>
    </source>
</evidence>
<evidence type="ECO:0000256" key="4">
    <source>
        <dbReference type="ARBA" id="ARBA00022679"/>
    </source>
</evidence>